<dbReference type="InterPro" id="IPR036291">
    <property type="entry name" value="NAD(P)-bd_dom_sf"/>
</dbReference>
<organism evidence="2 3">
    <name type="scientific">Saccharopolyspora mangrovi</name>
    <dbReference type="NCBI Taxonomy" id="3082379"/>
    <lineage>
        <taxon>Bacteria</taxon>
        <taxon>Bacillati</taxon>
        <taxon>Actinomycetota</taxon>
        <taxon>Actinomycetes</taxon>
        <taxon>Pseudonocardiales</taxon>
        <taxon>Pseudonocardiaceae</taxon>
        <taxon>Saccharopolyspora</taxon>
    </lineage>
</organism>
<protein>
    <submittedName>
        <fullName evidence="2">SDR family oxidoreductase</fullName>
    </submittedName>
</protein>
<comment type="caution">
    <text evidence="2">The sequence shown here is derived from an EMBL/GenBank/DDBJ whole genome shotgun (WGS) entry which is preliminary data.</text>
</comment>
<evidence type="ECO:0000313" key="3">
    <source>
        <dbReference type="Proteomes" id="UP001327093"/>
    </source>
</evidence>
<evidence type="ECO:0000313" key="2">
    <source>
        <dbReference type="EMBL" id="MEB3369551.1"/>
    </source>
</evidence>
<dbReference type="InterPro" id="IPR020904">
    <property type="entry name" value="Sc_DH/Rdtase_CS"/>
</dbReference>
<keyword evidence="3" id="KW-1185">Reference proteome</keyword>
<dbReference type="PANTHER" id="PTHR42879">
    <property type="entry name" value="3-OXOACYL-(ACYL-CARRIER-PROTEIN) REDUCTASE"/>
    <property type="match status" value="1"/>
</dbReference>
<accession>A0ABU6ADC2</accession>
<dbReference type="InterPro" id="IPR050259">
    <property type="entry name" value="SDR"/>
</dbReference>
<dbReference type="CDD" id="cd05233">
    <property type="entry name" value="SDR_c"/>
    <property type="match status" value="1"/>
</dbReference>
<dbReference type="SUPFAM" id="SSF51735">
    <property type="entry name" value="NAD(P)-binding Rossmann-fold domains"/>
    <property type="match status" value="1"/>
</dbReference>
<name>A0ABU6ADC2_9PSEU</name>
<gene>
    <name evidence="2" type="ORF">R4I43_19250</name>
</gene>
<dbReference type="EMBL" id="JAWLNX010000013">
    <property type="protein sequence ID" value="MEB3369551.1"/>
    <property type="molecule type" value="Genomic_DNA"/>
</dbReference>
<dbReference type="Proteomes" id="UP001327093">
    <property type="component" value="Unassembled WGS sequence"/>
</dbReference>
<reference evidence="2 3" key="1">
    <citation type="submission" date="2023-10" db="EMBL/GenBank/DDBJ databases">
        <title>Saccharopolyspora sp. nov., isolated from mangrove soil.</title>
        <authorList>
            <person name="Lu Y."/>
            <person name="Liu W."/>
        </authorList>
    </citation>
    <scope>NUCLEOTIDE SEQUENCE [LARGE SCALE GENOMIC DNA]</scope>
    <source>
        <strain evidence="2 3">S2-29</strain>
    </source>
</reference>
<dbReference type="PROSITE" id="PS00061">
    <property type="entry name" value="ADH_SHORT"/>
    <property type="match status" value="1"/>
</dbReference>
<dbReference type="InterPro" id="IPR002347">
    <property type="entry name" value="SDR_fam"/>
</dbReference>
<dbReference type="PRINTS" id="PR00081">
    <property type="entry name" value="GDHRDH"/>
</dbReference>
<sequence>MELNMHEKVCVITGGSKGIGLATASALAAEGAHVVVGARNTTKELERLCAERSVTFVPVDLASPGGAAELIDVAVDRYGGVDVLVNNVGASEPAASINEFSDEQWQRIFDVTLFSAVRAVRSAVPAMRGRPGAAIVTIGSLNTRLPAGMIAPYCAAKAALGNFTKAVAEELAPAIRVNTVSPGPVRTPMWTDPGAFADVFADQASTTREDVMDRLLPEMMSISSGRVSEPEEIADLVAFLASPRAANITGADHIIDGGMNKAA</sequence>
<dbReference type="Gene3D" id="3.40.50.720">
    <property type="entry name" value="NAD(P)-binding Rossmann-like Domain"/>
    <property type="match status" value="1"/>
</dbReference>
<dbReference type="RefSeq" id="WP_324267037.1">
    <property type="nucleotide sequence ID" value="NZ_JAWLNX010000013.1"/>
</dbReference>
<evidence type="ECO:0000256" key="1">
    <source>
        <dbReference type="ARBA" id="ARBA00006484"/>
    </source>
</evidence>
<dbReference type="Pfam" id="PF13561">
    <property type="entry name" value="adh_short_C2"/>
    <property type="match status" value="1"/>
</dbReference>
<proteinExistence type="inferred from homology"/>
<comment type="similarity">
    <text evidence="1">Belongs to the short-chain dehydrogenases/reductases (SDR) family.</text>
</comment>
<dbReference type="PRINTS" id="PR00080">
    <property type="entry name" value="SDRFAMILY"/>
</dbReference>
<dbReference type="PANTHER" id="PTHR42879:SF2">
    <property type="entry name" value="3-OXOACYL-[ACYL-CARRIER-PROTEIN] REDUCTASE FABG"/>
    <property type="match status" value="1"/>
</dbReference>